<dbReference type="SUPFAM" id="SSF47162">
    <property type="entry name" value="Apolipoprotein"/>
    <property type="match status" value="1"/>
</dbReference>
<comment type="caution">
    <text evidence="4">The sequence shown here is derived from an EMBL/GenBank/DDBJ whole genome shotgun (WGS) entry which is preliminary data.</text>
</comment>
<dbReference type="InterPro" id="IPR044927">
    <property type="entry name" value="Endonuclea_NS_2"/>
</dbReference>
<evidence type="ECO:0000313" key="4">
    <source>
        <dbReference type="EMBL" id="GAA5167637.1"/>
    </source>
</evidence>
<feature type="region of interest" description="Disordered" evidence="2">
    <location>
        <begin position="400"/>
        <end position="431"/>
    </location>
</feature>
<dbReference type="Gene3D" id="1.20.120.20">
    <property type="entry name" value="Apolipoprotein"/>
    <property type="match status" value="1"/>
</dbReference>
<gene>
    <name evidence="4" type="ORF">GCM10025770_26620</name>
</gene>
<evidence type="ECO:0000259" key="3">
    <source>
        <dbReference type="Pfam" id="PF13930"/>
    </source>
</evidence>
<evidence type="ECO:0000256" key="2">
    <source>
        <dbReference type="SAM" id="MobiDB-lite"/>
    </source>
</evidence>
<feature type="region of interest" description="Disordered" evidence="2">
    <location>
        <begin position="191"/>
        <end position="242"/>
    </location>
</feature>
<dbReference type="RefSeq" id="WP_345533521.1">
    <property type="nucleotide sequence ID" value="NZ_BAABLD010000008.1"/>
</dbReference>
<feature type="coiled-coil region" evidence="1">
    <location>
        <begin position="596"/>
        <end position="635"/>
    </location>
</feature>
<keyword evidence="5" id="KW-1185">Reference proteome</keyword>
<dbReference type="Pfam" id="PF13930">
    <property type="entry name" value="Endonuclea_NS_2"/>
    <property type="match status" value="1"/>
</dbReference>
<feature type="compositionally biased region" description="Polar residues" evidence="2">
    <location>
        <begin position="209"/>
        <end position="220"/>
    </location>
</feature>
<proteinExistence type="predicted"/>
<feature type="region of interest" description="Disordered" evidence="2">
    <location>
        <begin position="1"/>
        <end position="52"/>
    </location>
</feature>
<sequence>MQTQGPQLVNRPAPPAPVVTGPTAAPSATTQTLQSTMGGARTSPGMVGSAPGDARLSAIDKLLGERFYRMRNGQVIELPSDMTRESAAKLEAEAEAAKQRLGKGPGPLPIPDVRKPADKSGKKDGKATGSDKRAGGAKGGSARGANRGRGKGQLREVGGKVALFLIARARPVLARGTAMLAKLSANEQTHDNAAQKLEQSEKAVVSPVAENQSRSNTGQVNAVGARPAPPVDENKGKQTLQQSLRDNVPKNIEDVDNFKRDMKGQHIGADVLKTVQGDKNAVVGTFADMGQTPPPAAPDHTPEALPPMEKAPATPNLQLGANAIAPLQREHTDVSKFTNEADAKLKEEGVTQEQLDMVDSGDLATANKEKKGMADMAAKEPAAIQNFAKQETAKVDADMQQSEKKQRDAMVTRRKGGLGATGEKQRHAKTTLEKKREEVANHINGIHKAAQAKVTKKLADLETQSMKRFDDGNAQATRDFENNVNRDIDAFKDDRYSGMFGWARKAKDWLLGMDELPGVKAIFDRNRAAFVSRIEGLVAQISADNKRVIQECKDELAQARSTIKDYVDKLGPALKQIGQKVAGEVSEQLDALDGFIAKKEEELQQQLADKQQAAIKAIDEKIEKMKEAMSGALAKLGKLLLWAAKKFFTWALSKFGYSLGEIEDIISKGAAVLKAIFTQPIAFVKNLMRAAITGFENFGKNFLKHLKDALFEWLTGSLEGLKLPSVWNLQGIIGVALQMIGVSYTNLRKHLVTEMGEPAVSGLEKTFTLVKTLVTEGPMAAWEQLKSIASEMSEAFVAAVQDFIKMKIIEQAIQWVVSLFVPGAGIVKAIIGIYDTVVFFIQKAKQIAKMVSNFLGSIAEIAAGNIGAAAQAMEDGLARGLSLVINFLAALLRLNGITAKIRDAIQKVRDKVDGVLARVAKWVADKARGLLSRAMGGDPKATPQQRLDQGMAEAYTAVMKYHGKPVGAVVLRPLLAVIRVKHRMTRLDVVLENGKWTIEGEVNPKAKRPTPVEGTGAAGIRSKVHYYTANGNRGATRMLADPIGPDFKEFGSRPSEAGAPPIWEKVNIRRKSDIRLYVLGHLLNHRLGGAGDRSDNLTPITFSMNARHYSQVENFIVDNIGTKSKPRWYRYEVIVNYPSSARTISDADEKKGVVSQEGLLAKSFDCNWQELEEDPDDPGELKNKVGSKKEKVTVDHDIPPYPDT</sequence>
<feature type="compositionally biased region" description="Low complexity" evidence="2">
    <location>
        <begin position="18"/>
        <end position="36"/>
    </location>
</feature>
<feature type="region of interest" description="Disordered" evidence="2">
    <location>
        <begin position="79"/>
        <end position="154"/>
    </location>
</feature>
<organism evidence="4 5">
    <name type="scientific">Viridibacterium curvum</name>
    <dbReference type="NCBI Taxonomy" id="1101404"/>
    <lineage>
        <taxon>Bacteria</taxon>
        <taxon>Pseudomonadati</taxon>
        <taxon>Pseudomonadota</taxon>
        <taxon>Betaproteobacteria</taxon>
        <taxon>Rhodocyclales</taxon>
        <taxon>Rhodocyclaceae</taxon>
        <taxon>Viridibacterium</taxon>
    </lineage>
</organism>
<feature type="compositionally biased region" description="Basic and acidic residues" evidence="2">
    <location>
        <begin position="1179"/>
        <end position="1198"/>
    </location>
</feature>
<evidence type="ECO:0000313" key="5">
    <source>
        <dbReference type="Proteomes" id="UP001500547"/>
    </source>
</evidence>
<feature type="compositionally biased region" description="Basic and acidic residues" evidence="2">
    <location>
        <begin position="82"/>
        <end position="98"/>
    </location>
</feature>
<protein>
    <recommendedName>
        <fullName evidence="3">Type VII secretion system protein EssD-like domain-containing protein</fullName>
    </recommendedName>
</protein>
<dbReference type="InterPro" id="IPR044929">
    <property type="entry name" value="DNA/RNA_non-sp_Endonuclease_sf"/>
</dbReference>
<accession>A0ABP9QUU3</accession>
<dbReference type="Proteomes" id="UP001500547">
    <property type="component" value="Unassembled WGS sequence"/>
</dbReference>
<feature type="region of interest" description="Disordered" evidence="2">
    <location>
        <begin position="1171"/>
        <end position="1204"/>
    </location>
</feature>
<evidence type="ECO:0000256" key="1">
    <source>
        <dbReference type="SAM" id="Coils"/>
    </source>
</evidence>
<feature type="compositionally biased region" description="Basic and acidic residues" evidence="2">
    <location>
        <begin position="400"/>
        <end position="411"/>
    </location>
</feature>
<reference evidence="5" key="1">
    <citation type="journal article" date="2019" name="Int. J. Syst. Evol. Microbiol.">
        <title>The Global Catalogue of Microorganisms (GCM) 10K type strain sequencing project: providing services to taxonomists for standard genome sequencing and annotation.</title>
        <authorList>
            <consortium name="The Broad Institute Genomics Platform"/>
            <consortium name="The Broad Institute Genome Sequencing Center for Infectious Disease"/>
            <person name="Wu L."/>
            <person name="Ma J."/>
        </authorList>
    </citation>
    <scope>NUCLEOTIDE SEQUENCE [LARGE SCALE GENOMIC DNA]</scope>
    <source>
        <strain evidence="5">JCM 18715</strain>
    </source>
</reference>
<dbReference type="Gene3D" id="3.40.570.10">
    <property type="entry name" value="Extracellular Endonuclease, subunit A"/>
    <property type="match status" value="1"/>
</dbReference>
<dbReference type="EMBL" id="BAABLD010000008">
    <property type="protein sequence ID" value="GAA5167637.1"/>
    <property type="molecule type" value="Genomic_DNA"/>
</dbReference>
<name>A0ABP9QUU3_9RHOO</name>
<feature type="compositionally biased region" description="Basic and acidic residues" evidence="2">
    <location>
        <begin position="112"/>
        <end position="134"/>
    </location>
</feature>
<feature type="domain" description="Type VII secretion system protein EssD-like" evidence="3">
    <location>
        <begin position="1072"/>
        <end position="1142"/>
    </location>
</feature>
<keyword evidence="1" id="KW-0175">Coiled coil</keyword>